<dbReference type="EMBL" id="JBHSFQ010000009">
    <property type="protein sequence ID" value="MFC4562552.1"/>
    <property type="molecule type" value="Genomic_DNA"/>
</dbReference>
<proteinExistence type="predicted"/>
<feature type="region of interest" description="Disordered" evidence="3">
    <location>
        <begin position="808"/>
        <end position="880"/>
    </location>
</feature>
<dbReference type="PRINTS" id="PR00038">
    <property type="entry name" value="HTHLUXR"/>
</dbReference>
<dbReference type="Pfam" id="PF00196">
    <property type="entry name" value="GerE"/>
    <property type="match status" value="1"/>
</dbReference>
<reference evidence="6" key="1">
    <citation type="journal article" date="2019" name="Int. J. Syst. Evol. Microbiol.">
        <title>The Global Catalogue of Microorganisms (GCM) 10K type strain sequencing project: providing services to taxonomists for standard genome sequencing and annotation.</title>
        <authorList>
            <consortium name="The Broad Institute Genomics Platform"/>
            <consortium name="The Broad Institute Genome Sequencing Center for Infectious Disease"/>
            <person name="Wu L."/>
            <person name="Ma J."/>
        </authorList>
    </citation>
    <scope>NUCLEOTIDE SEQUENCE [LARGE SCALE GENOMIC DNA]</scope>
    <source>
        <strain evidence="6">XZYJ18</strain>
    </source>
</reference>
<evidence type="ECO:0000313" key="6">
    <source>
        <dbReference type="Proteomes" id="UP001595923"/>
    </source>
</evidence>
<dbReference type="SMART" id="SM00421">
    <property type="entry name" value="HTH_LUXR"/>
    <property type="match status" value="1"/>
</dbReference>
<dbReference type="InterPro" id="IPR036388">
    <property type="entry name" value="WH-like_DNA-bd_sf"/>
</dbReference>
<dbReference type="PANTHER" id="PTHR16305">
    <property type="entry name" value="TESTICULAR SOLUBLE ADENYLYL CYCLASE"/>
    <property type="match status" value="1"/>
</dbReference>
<feature type="compositionally biased region" description="Basic and acidic residues" evidence="3">
    <location>
        <begin position="845"/>
        <end position="872"/>
    </location>
</feature>
<evidence type="ECO:0000256" key="3">
    <source>
        <dbReference type="SAM" id="MobiDB-lite"/>
    </source>
</evidence>
<dbReference type="SUPFAM" id="SSF52540">
    <property type="entry name" value="P-loop containing nucleoside triphosphate hydrolases"/>
    <property type="match status" value="1"/>
</dbReference>
<dbReference type="CDD" id="cd06170">
    <property type="entry name" value="LuxR_C_like"/>
    <property type="match status" value="1"/>
</dbReference>
<evidence type="ECO:0000313" key="5">
    <source>
        <dbReference type="EMBL" id="MFC4562552.1"/>
    </source>
</evidence>
<evidence type="ECO:0000256" key="1">
    <source>
        <dbReference type="ARBA" id="ARBA00022741"/>
    </source>
</evidence>
<dbReference type="Gene3D" id="1.10.10.10">
    <property type="entry name" value="Winged helix-like DNA-binding domain superfamily/Winged helix DNA-binding domain"/>
    <property type="match status" value="1"/>
</dbReference>
<feature type="region of interest" description="Disordered" evidence="3">
    <location>
        <begin position="455"/>
        <end position="474"/>
    </location>
</feature>
<dbReference type="PROSITE" id="PS50043">
    <property type="entry name" value="HTH_LUXR_2"/>
    <property type="match status" value="1"/>
</dbReference>
<feature type="domain" description="HTH luxR-type" evidence="4">
    <location>
        <begin position="962"/>
        <end position="1027"/>
    </location>
</feature>
<dbReference type="Proteomes" id="UP001595923">
    <property type="component" value="Unassembled WGS sequence"/>
</dbReference>
<sequence>MSDVSPITSPVRLLGRDRELGVTGALLDAARDGHGGALLVTGEPGIGRTALLDHLRATADDVRTLAIRGVPTEAALPYAGLHRLLRPLTDLIPALPAAQRDALTRTLDSGTAGAHGTAYLLSVAVLGLLTAAARETPLLVCVDDAHHLDAASLDALAFAARRADTEPAALVFTARDGRDGDDLPVAGVPLLRLSRLGDDDIRAVLAELAETAAAPTVSEPVLRRVAGAAGGNPQAAVELAASLSATQLAGQAPLPRTLRPRGRLWHTHAGAIARLPADTRRLLLITAAAEEDTEIEPAFLVLAAQRMGIDVGALEPAEDAGLVHVHDDAVVFRHPLVRSAAYDGGGLAGRRAAHVLLADVFDAHGRPVRAAWHRAATALHADEDSAAELEQVAVRERGRSGYAVSSRFLERAGELTPAPGARAARLTEAARDAWLSGGPRRARVLLDRVRALDPGDTDDVGVGGGGPRRPGESDELLGRAELLRGDIELRAGIAVDAHEALSAAAERLLPHRRDLALRALLQAGEASCLAGDHARYFATADRMAALRRPGDTAAETGIMFDFVAGKAAMLRGDHRDAIAPLKRAIAGAERLGDPAALVWGGVSGLLLGDPVRAHTLTTRAVAAARRVGALSVVPLALEYQCYAELWMGRLAQVDEAAREGLQLAEETGQHNCAGHHRAALAMVAAMTGDAEGCRAHAAAALDLAAAHDLGLPAALATWALARLDLAGGRTAEAAIRLRTLASAGPGRGHIAVRLLSTPDYIEAAVRTGDPSRARSSLRSFQAWADATESEGTRAVAARCLGLLAEADPGGSTSGRRAAGRGRRREAADTVGTTGNDAGEQVSGDRGNRGKCRGDRESGLDTRESGIDDRSSIEDQGSGGGVEEAVARFGEAMGLHRRGYWDVERARTELLLGNALRRARRPREARDHLHAALETFERVGARPWARQTRAELRATGEPARSDGHAVHEALSPQQLQIAHLVAEGATNREAAARLYLSPRTVDHHLRNIFTKLGIRSRVELAHLMTRRDG</sequence>
<evidence type="ECO:0000256" key="2">
    <source>
        <dbReference type="ARBA" id="ARBA00022840"/>
    </source>
</evidence>
<dbReference type="InterPro" id="IPR016032">
    <property type="entry name" value="Sig_transdc_resp-reg_C-effctor"/>
</dbReference>
<keyword evidence="1" id="KW-0547">Nucleotide-binding</keyword>
<gene>
    <name evidence="5" type="ORF">ACFO4E_11870</name>
</gene>
<dbReference type="PANTHER" id="PTHR16305:SF35">
    <property type="entry name" value="TRANSCRIPTIONAL ACTIVATOR DOMAIN"/>
    <property type="match status" value="1"/>
</dbReference>
<keyword evidence="2" id="KW-0067">ATP-binding</keyword>
<dbReference type="InterPro" id="IPR000792">
    <property type="entry name" value="Tscrpt_reg_LuxR_C"/>
</dbReference>
<dbReference type="RefSeq" id="WP_378573873.1">
    <property type="nucleotide sequence ID" value="NZ_JBHSFQ010000009.1"/>
</dbReference>
<organism evidence="5 6">
    <name type="scientific">Nocardiopsis mangrovi</name>
    <dbReference type="NCBI Taxonomy" id="1179818"/>
    <lineage>
        <taxon>Bacteria</taxon>
        <taxon>Bacillati</taxon>
        <taxon>Actinomycetota</taxon>
        <taxon>Actinomycetes</taxon>
        <taxon>Streptosporangiales</taxon>
        <taxon>Nocardiopsidaceae</taxon>
        <taxon>Nocardiopsis</taxon>
    </lineage>
</organism>
<accession>A0ABV9DV07</accession>
<keyword evidence="6" id="KW-1185">Reference proteome</keyword>
<dbReference type="Pfam" id="PF13191">
    <property type="entry name" value="AAA_16"/>
    <property type="match status" value="1"/>
</dbReference>
<comment type="caution">
    <text evidence="5">The sequence shown here is derived from an EMBL/GenBank/DDBJ whole genome shotgun (WGS) entry which is preliminary data.</text>
</comment>
<dbReference type="InterPro" id="IPR027417">
    <property type="entry name" value="P-loop_NTPase"/>
</dbReference>
<evidence type="ECO:0000259" key="4">
    <source>
        <dbReference type="PROSITE" id="PS50043"/>
    </source>
</evidence>
<dbReference type="InterPro" id="IPR041664">
    <property type="entry name" value="AAA_16"/>
</dbReference>
<dbReference type="SUPFAM" id="SSF46894">
    <property type="entry name" value="C-terminal effector domain of the bipartite response regulators"/>
    <property type="match status" value="1"/>
</dbReference>
<protein>
    <submittedName>
        <fullName evidence="5">AAA family ATPase</fullName>
    </submittedName>
</protein>
<name>A0ABV9DV07_9ACTN</name>